<dbReference type="AlphaFoldDB" id="A0A364Y3J4"/>
<protein>
    <recommendedName>
        <fullName evidence="1">DUF1990 domain-containing protein</fullName>
    </recommendedName>
</protein>
<accession>A0A364Y3J4</accession>
<evidence type="ECO:0000259" key="1">
    <source>
        <dbReference type="Pfam" id="PF09348"/>
    </source>
</evidence>
<gene>
    <name evidence="2" type="ORF">DQQ10_10795</name>
</gene>
<evidence type="ECO:0000313" key="2">
    <source>
        <dbReference type="EMBL" id="RAW01483.1"/>
    </source>
</evidence>
<comment type="caution">
    <text evidence="2">The sequence shown here is derived from an EMBL/GenBank/DDBJ whole genome shotgun (WGS) entry which is preliminary data.</text>
</comment>
<name>A0A364Y3J4_9BACT</name>
<dbReference type="OrthoDB" id="120660at2"/>
<sequence length="165" mass="18973">MTFDKTTLQEKVTIINIRTALRLEDSNVDFLFDYNIFPSHIMTFLTQWSSEKRSMKVGDTILQQVFFPPVKNFSQKMIFGVRINDVIDDAKRKGFSYVTLEGHVEKGESIFTLEEAEAGLIFKIRTFSKPGNLLTTLVDTFLTSPYQAYCTRAALANIKRQLEQI</sequence>
<dbReference type="Pfam" id="PF09348">
    <property type="entry name" value="DUF1990"/>
    <property type="match status" value="1"/>
</dbReference>
<feature type="domain" description="DUF1990" evidence="1">
    <location>
        <begin position="32"/>
        <end position="153"/>
    </location>
</feature>
<proteinExistence type="predicted"/>
<dbReference type="Proteomes" id="UP000251889">
    <property type="component" value="Unassembled WGS sequence"/>
</dbReference>
<organism evidence="2 3">
    <name type="scientific">Pseudochryseolinea flava</name>
    <dbReference type="NCBI Taxonomy" id="2059302"/>
    <lineage>
        <taxon>Bacteria</taxon>
        <taxon>Pseudomonadati</taxon>
        <taxon>Bacteroidota</taxon>
        <taxon>Cytophagia</taxon>
        <taxon>Cytophagales</taxon>
        <taxon>Fulvivirgaceae</taxon>
        <taxon>Pseudochryseolinea</taxon>
    </lineage>
</organism>
<reference evidence="2 3" key="1">
    <citation type="submission" date="2018-06" db="EMBL/GenBank/DDBJ databases">
        <title>Chryseolinea flavus sp. nov., a member of the phylum Bacteroidetes isolated from soil.</title>
        <authorList>
            <person name="Li Y."/>
            <person name="Wang J."/>
        </authorList>
    </citation>
    <scope>NUCLEOTIDE SEQUENCE [LARGE SCALE GENOMIC DNA]</scope>
    <source>
        <strain evidence="2 3">SDU1-6</strain>
    </source>
</reference>
<evidence type="ECO:0000313" key="3">
    <source>
        <dbReference type="Proteomes" id="UP000251889"/>
    </source>
</evidence>
<dbReference type="EMBL" id="QMFY01000004">
    <property type="protein sequence ID" value="RAW01483.1"/>
    <property type="molecule type" value="Genomic_DNA"/>
</dbReference>
<dbReference type="InterPro" id="IPR018960">
    <property type="entry name" value="DUF1990"/>
</dbReference>
<keyword evidence="3" id="KW-1185">Reference proteome</keyword>